<dbReference type="AlphaFoldDB" id="A0A8U0HYY9"/>
<gene>
    <name evidence="2" type="ORF">M0R89_08540</name>
</gene>
<dbReference type="KEGG" id="halx:M0R89_08540"/>
<dbReference type="EMBL" id="CP096659">
    <property type="protein sequence ID" value="UPV76089.1"/>
    <property type="molecule type" value="Genomic_DNA"/>
</dbReference>
<keyword evidence="1" id="KW-0472">Membrane</keyword>
<evidence type="ECO:0000256" key="1">
    <source>
        <dbReference type="SAM" id="Phobius"/>
    </source>
</evidence>
<protein>
    <submittedName>
        <fullName evidence="2">Uncharacterized protein</fullName>
    </submittedName>
</protein>
<sequence>MFDADDPGTIINEFLVSIFVPGITLLVAVWASFRLVFNDLLLSVGLDPITPAYGARTFAGGFGRFLLLVAVTAVLLAPYFAVYARFLRGPLRKRGLV</sequence>
<dbReference type="Proteomes" id="UP000830729">
    <property type="component" value="Chromosome"/>
</dbReference>
<name>A0A8U0HYY9_9EURY</name>
<proteinExistence type="predicted"/>
<feature type="transmembrane region" description="Helical" evidence="1">
    <location>
        <begin position="65"/>
        <end position="84"/>
    </location>
</feature>
<accession>A0A8U0HYY9</accession>
<organism evidence="2 3">
    <name type="scientific">Halorussus limi</name>
    <dbReference type="NCBI Taxonomy" id="2938695"/>
    <lineage>
        <taxon>Archaea</taxon>
        <taxon>Methanobacteriati</taxon>
        <taxon>Methanobacteriota</taxon>
        <taxon>Stenosarchaea group</taxon>
        <taxon>Halobacteria</taxon>
        <taxon>Halobacteriales</taxon>
        <taxon>Haladaptataceae</taxon>
        <taxon>Halorussus</taxon>
    </lineage>
</organism>
<feature type="transmembrane region" description="Helical" evidence="1">
    <location>
        <begin position="12"/>
        <end position="33"/>
    </location>
</feature>
<dbReference type="GeneID" id="72185241"/>
<reference evidence="2 3" key="1">
    <citation type="submission" date="2022-04" db="EMBL/GenBank/DDBJ databases">
        <title>Diverse halophilic archaea isolated from saline environments.</title>
        <authorList>
            <person name="Cui H.-L."/>
        </authorList>
    </citation>
    <scope>NUCLEOTIDE SEQUENCE [LARGE SCALE GENOMIC DNA]</scope>
    <source>
        <strain evidence="2 3">XZYJT49</strain>
    </source>
</reference>
<keyword evidence="3" id="KW-1185">Reference proteome</keyword>
<dbReference type="RefSeq" id="WP_248652126.1">
    <property type="nucleotide sequence ID" value="NZ_CP096659.1"/>
</dbReference>
<keyword evidence="1" id="KW-1133">Transmembrane helix</keyword>
<evidence type="ECO:0000313" key="3">
    <source>
        <dbReference type="Proteomes" id="UP000830729"/>
    </source>
</evidence>
<evidence type="ECO:0000313" key="2">
    <source>
        <dbReference type="EMBL" id="UPV76089.1"/>
    </source>
</evidence>
<keyword evidence="1" id="KW-0812">Transmembrane</keyword>